<evidence type="ECO:0000313" key="1">
    <source>
        <dbReference type="EMBL" id="MCI29563.1"/>
    </source>
</evidence>
<dbReference type="AlphaFoldDB" id="A0A392QYX7"/>
<keyword evidence="2" id="KW-1185">Reference proteome</keyword>
<sequence length="98" mass="11400">MKLRDKAHDIALKLSPKIFNEAKIDPVGTCYNYHNPTQLPSPPPPRKVWLSYYSQPFEKKIVHPGPFHISGLEVRRKMRDNSLSNRRHTLQSNTTHLN</sequence>
<organism evidence="1 2">
    <name type="scientific">Trifolium medium</name>
    <dbReference type="NCBI Taxonomy" id="97028"/>
    <lineage>
        <taxon>Eukaryota</taxon>
        <taxon>Viridiplantae</taxon>
        <taxon>Streptophyta</taxon>
        <taxon>Embryophyta</taxon>
        <taxon>Tracheophyta</taxon>
        <taxon>Spermatophyta</taxon>
        <taxon>Magnoliopsida</taxon>
        <taxon>eudicotyledons</taxon>
        <taxon>Gunneridae</taxon>
        <taxon>Pentapetalae</taxon>
        <taxon>rosids</taxon>
        <taxon>fabids</taxon>
        <taxon>Fabales</taxon>
        <taxon>Fabaceae</taxon>
        <taxon>Papilionoideae</taxon>
        <taxon>50 kb inversion clade</taxon>
        <taxon>NPAAA clade</taxon>
        <taxon>Hologalegina</taxon>
        <taxon>IRL clade</taxon>
        <taxon>Trifolieae</taxon>
        <taxon>Trifolium</taxon>
    </lineage>
</organism>
<accession>A0A392QYX7</accession>
<reference evidence="1 2" key="1">
    <citation type="journal article" date="2018" name="Front. Plant Sci.">
        <title>Red Clover (Trifolium pratense) and Zigzag Clover (T. medium) - A Picture of Genomic Similarities and Differences.</title>
        <authorList>
            <person name="Dluhosova J."/>
            <person name="Istvanek J."/>
            <person name="Nedelnik J."/>
            <person name="Repkova J."/>
        </authorList>
    </citation>
    <scope>NUCLEOTIDE SEQUENCE [LARGE SCALE GENOMIC DNA]</scope>
    <source>
        <strain evidence="2">cv. 10/8</strain>
        <tissue evidence="1">Leaf</tissue>
    </source>
</reference>
<name>A0A392QYX7_9FABA</name>
<comment type="caution">
    <text evidence="1">The sequence shown here is derived from an EMBL/GenBank/DDBJ whole genome shotgun (WGS) entry which is preliminary data.</text>
</comment>
<dbReference type="EMBL" id="LXQA010173508">
    <property type="protein sequence ID" value="MCI29563.1"/>
    <property type="molecule type" value="Genomic_DNA"/>
</dbReference>
<protein>
    <submittedName>
        <fullName evidence="1">Uncharacterized protein</fullName>
    </submittedName>
</protein>
<dbReference type="Proteomes" id="UP000265520">
    <property type="component" value="Unassembled WGS sequence"/>
</dbReference>
<proteinExistence type="predicted"/>
<evidence type="ECO:0000313" key="2">
    <source>
        <dbReference type="Proteomes" id="UP000265520"/>
    </source>
</evidence>